<dbReference type="Proteomes" id="UP000291084">
    <property type="component" value="Chromosome 6"/>
</dbReference>
<gene>
    <name evidence="1" type="primary">Vigan.06G091800</name>
    <name evidence="1" type="ORF">VIGAN_06091800</name>
</gene>
<keyword evidence="2" id="KW-1185">Reference proteome</keyword>
<evidence type="ECO:0000313" key="1">
    <source>
        <dbReference type="EMBL" id="BAT89837.1"/>
    </source>
</evidence>
<evidence type="ECO:0000313" key="2">
    <source>
        <dbReference type="Proteomes" id="UP000291084"/>
    </source>
</evidence>
<sequence length="105" mass="10874">MKVAAGSSHVQPTGFLNPHVPTGCSPLDLPSVRVKAGPCLENRPLRLLDRAQQIDGCHHPLAGSVKAVISVCTPPSLCWILLPCVCEVSSLLGLLGCVAAPRGSS</sequence>
<protein>
    <submittedName>
        <fullName evidence="1">Uncharacterized protein</fullName>
    </submittedName>
</protein>
<proteinExistence type="predicted"/>
<name>A0A0S3SAM4_PHAAN</name>
<organism evidence="1 2">
    <name type="scientific">Vigna angularis var. angularis</name>
    <dbReference type="NCBI Taxonomy" id="157739"/>
    <lineage>
        <taxon>Eukaryota</taxon>
        <taxon>Viridiplantae</taxon>
        <taxon>Streptophyta</taxon>
        <taxon>Embryophyta</taxon>
        <taxon>Tracheophyta</taxon>
        <taxon>Spermatophyta</taxon>
        <taxon>Magnoliopsida</taxon>
        <taxon>eudicotyledons</taxon>
        <taxon>Gunneridae</taxon>
        <taxon>Pentapetalae</taxon>
        <taxon>rosids</taxon>
        <taxon>fabids</taxon>
        <taxon>Fabales</taxon>
        <taxon>Fabaceae</taxon>
        <taxon>Papilionoideae</taxon>
        <taxon>50 kb inversion clade</taxon>
        <taxon>NPAAA clade</taxon>
        <taxon>indigoferoid/millettioid clade</taxon>
        <taxon>Phaseoleae</taxon>
        <taxon>Vigna</taxon>
    </lineage>
</organism>
<dbReference type="AlphaFoldDB" id="A0A0S3SAM4"/>
<reference evidence="1 2" key="1">
    <citation type="journal article" date="2015" name="Sci. Rep.">
        <title>The power of single molecule real-time sequencing technology in the de novo assembly of a eukaryotic genome.</title>
        <authorList>
            <person name="Sakai H."/>
            <person name="Naito K."/>
            <person name="Ogiso-Tanaka E."/>
            <person name="Takahashi Y."/>
            <person name="Iseki K."/>
            <person name="Muto C."/>
            <person name="Satou K."/>
            <person name="Teruya K."/>
            <person name="Shiroma A."/>
            <person name="Shimoji M."/>
            <person name="Hirano T."/>
            <person name="Itoh T."/>
            <person name="Kaga A."/>
            <person name="Tomooka N."/>
        </authorList>
    </citation>
    <scope>NUCLEOTIDE SEQUENCE [LARGE SCALE GENOMIC DNA]</scope>
    <source>
        <strain evidence="2">cv. Shumari</strain>
    </source>
</reference>
<dbReference type="EMBL" id="AP015039">
    <property type="protein sequence ID" value="BAT89837.1"/>
    <property type="molecule type" value="Genomic_DNA"/>
</dbReference>
<accession>A0A0S3SAM4</accession>